<accession>A0A1T5FNW2</accession>
<comment type="similarity">
    <text evidence="1">Belongs to the short-chain dehydrogenases/reductases (SDR) family.</text>
</comment>
<dbReference type="PANTHER" id="PTHR42760:SF115">
    <property type="entry name" value="3-OXOACYL-[ACYL-CARRIER-PROTEIN] REDUCTASE FABG"/>
    <property type="match status" value="1"/>
</dbReference>
<evidence type="ECO:0000313" key="3">
    <source>
        <dbReference type="EMBL" id="SKB97792.1"/>
    </source>
</evidence>
<reference evidence="4" key="1">
    <citation type="submission" date="2017-02" db="EMBL/GenBank/DDBJ databases">
        <authorList>
            <person name="Varghese N."/>
            <person name="Submissions S."/>
        </authorList>
    </citation>
    <scope>NUCLEOTIDE SEQUENCE [LARGE SCALE GENOMIC DNA]</scope>
    <source>
        <strain evidence="4">UM2</strain>
    </source>
</reference>
<dbReference type="Pfam" id="PF13561">
    <property type="entry name" value="adh_short_C2"/>
    <property type="match status" value="1"/>
</dbReference>
<dbReference type="NCBIfam" id="NF005559">
    <property type="entry name" value="PRK07231.1"/>
    <property type="match status" value="1"/>
</dbReference>
<dbReference type="Gene3D" id="3.40.50.720">
    <property type="entry name" value="NAD(P)-binding Rossmann-like Domain"/>
    <property type="match status" value="1"/>
</dbReference>
<dbReference type="OrthoDB" id="286404at2"/>
<dbReference type="InterPro" id="IPR002347">
    <property type="entry name" value="SDR_fam"/>
</dbReference>
<dbReference type="FunFam" id="3.40.50.720:FF:000084">
    <property type="entry name" value="Short-chain dehydrogenase reductase"/>
    <property type="match status" value="1"/>
</dbReference>
<evidence type="ECO:0000256" key="2">
    <source>
        <dbReference type="ARBA" id="ARBA00023002"/>
    </source>
</evidence>
<dbReference type="PRINTS" id="PR00080">
    <property type="entry name" value="SDRFAMILY"/>
</dbReference>
<dbReference type="PRINTS" id="PR00081">
    <property type="entry name" value="GDHRDH"/>
</dbReference>
<dbReference type="SUPFAM" id="SSF51735">
    <property type="entry name" value="NAD(P)-binding Rossmann-fold domains"/>
    <property type="match status" value="1"/>
</dbReference>
<name>A0A1T5FNW2_9SPHN</name>
<proteinExistence type="inferred from homology"/>
<dbReference type="EMBL" id="FUYM01000010">
    <property type="protein sequence ID" value="SKB97792.1"/>
    <property type="molecule type" value="Genomic_DNA"/>
</dbReference>
<organism evidence="3 4">
    <name type="scientific">Rhizorhabdus histidinilytica</name>
    <dbReference type="NCBI Taxonomy" id="439228"/>
    <lineage>
        <taxon>Bacteria</taxon>
        <taxon>Pseudomonadati</taxon>
        <taxon>Pseudomonadota</taxon>
        <taxon>Alphaproteobacteria</taxon>
        <taxon>Sphingomonadales</taxon>
        <taxon>Sphingomonadaceae</taxon>
        <taxon>Rhizorhabdus</taxon>
    </lineage>
</organism>
<dbReference type="PANTHER" id="PTHR42760">
    <property type="entry name" value="SHORT-CHAIN DEHYDROGENASES/REDUCTASES FAMILY MEMBER"/>
    <property type="match status" value="1"/>
</dbReference>
<dbReference type="GO" id="GO:0016616">
    <property type="term" value="F:oxidoreductase activity, acting on the CH-OH group of donors, NAD or NADP as acceptor"/>
    <property type="evidence" value="ECO:0007669"/>
    <property type="project" value="TreeGrafter"/>
</dbReference>
<dbReference type="AlphaFoldDB" id="A0A1T5FNW2"/>
<evidence type="ECO:0000256" key="1">
    <source>
        <dbReference type="ARBA" id="ARBA00006484"/>
    </source>
</evidence>
<keyword evidence="2" id="KW-0560">Oxidoreductase</keyword>
<keyword evidence="4" id="KW-1185">Reference proteome</keyword>
<sequence>MYLDKFNLAGRKALVTGGARGIGAEIAHALAEAGAEVVIVDIDGAGAASAAAALEAGGHAIHHRSADLSNADTVEALAEEICRTIGVIDILVNNAGIVIVTDPLETSEDDWKRTMSVNTDAVYYCAKAFGRRMKEKGSGSIVNIGSLAGMVATRPQNPVAYATSKGAVHMLTKSLAAAFAPHGVRVNAVAPSYIASAMIDPEQASGEFAEWYRVWMDMTPMARLGKPEEVASAVLFLASDAASFCTGAILPVDGGYGSI</sequence>
<dbReference type="RefSeq" id="WP_079649893.1">
    <property type="nucleotide sequence ID" value="NZ_FUYM01000010.1"/>
</dbReference>
<protein>
    <submittedName>
        <fullName evidence="3">NAD(P)-dependent dehydrogenase, short-chain alcohol dehydrogenase family</fullName>
    </submittedName>
</protein>
<dbReference type="STRING" id="439228.SAMN06295920_11090"/>
<dbReference type="Proteomes" id="UP000189818">
    <property type="component" value="Unassembled WGS sequence"/>
</dbReference>
<evidence type="ECO:0000313" key="4">
    <source>
        <dbReference type="Proteomes" id="UP000189818"/>
    </source>
</evidence>
<gene>
    <name evidence="3" type="ORF">SAMN06295920_11090</name>
</gene>
<dbReference type="InterPro" id="IPR036291">
    <property type="entry name" value="NAD(P)-bd_dom_sf"/>
</dbReference>